<keyword evidence="4 8" id="KW-0479">Metal-binding</keyword>
<keyword evidence="2 8" id="KW-1277">Toxin-antitoxin system</keyword>
<keyword evidence="6 8" id="KW-0460">Magnesium</keyword>
<organism evidence="10 11">
    <name type="scientific">Thioalkalicoccus limnaeus</name>
    <dbReference type="NCBI Taxonomy" id="120681"/>
    <lineage>
        <taxon>Bacteria</taxon>
        <taxon>Pseudomonadati</taxon>
        <taxon>Pseudomonadota</taxon>
        <taxon>Gammaproteobacteria</taxon>
        <taxon>Chromatiales</taxon>
        <taxon>Chromatiaceae</taxon>
        <taxon>Thioalkalicoccus</taxon>
    </lineage>
</organism>
<comment type="similarity">
    <text evidence="7 8">Belongs to the PINc/VapC protein family.</text>
</comment>
<dbReference type="InterPro" id="IPR029060">
    <property type="entry name" value="PIN-like_dom_sf"/>
</dbReference>
<dbReference type="InterPro" id="IPR002716">
    <property type="entry name" value="PIN_dom"/>
</dbReference>
<dbReference type="SUPFAM" id="SSF88723">
    <property type="entry name" value="PIN domain-like"/>
    <property type="match status" value="1"/>
</dbReference>
<dbReference type="Pfam" id="PF01850">
    <property type="entry name" value="PIN"/>
    <property type="match status" value="1"/>
</dbReference>
<feature type="domain" description="PIN" evidence="9">
    <location>
        <begin position="4"/>
        <end position="123"/>
    </location>
</feature>
<keyword evidence="11" id="KW-1185">Reference proteome</keyword>
<dbReference type="InterPro" id="IPR050556">
    <property type="entry name" value="Type_II_TA_system_RNase"/>
</dbReference>
<evidence type="ECO:0000256" key="4">
    <source>
        <dbReference type="ARBA" id="ARBA00022723"/>
    </source>
</evidence>
<evidence type="ECO:0000259" key="9">
    <source>
        <dbReference type="SMART" id="SM00670"/>
    </source>
</evidence>
<evidence type="ECO:0000256" key="1">
    <source>
        <dbReference type="ARBA" id="ARBA00001946"/>
    </source>
</evidence>
<evidence type="ECO:0000256" key="8">
    <source>
        <dbReference type="HAMAP-Rule" id="MF_00265"/>
    </source>
</evidence>
<evidence type="ECO:0000256" key="6">
    <source>
        <dbReference type="ARBA" id="ARBA00022842"/>
    </source>
</evidence>
<comment type="function">
    <text evidence="8">Toxic component of a toxin-antitoxin (TA) system. An RNase.</text>
</comment>
<keyword evidence="5 8" id="KW-0378">Hydrolase</keyword>
<comment type="caution">
    <text evidence="10">The sequence shown here is derived from an EMBL/GenBank/DDBJ whole genome shotgun (WGS) entry which is preliminary data.</text>
</comment>
<evidence type="ECO:0000256" key="3">
    <source>
        <dbReference type="ARBA" id="ARBA00022722"/>
    </source>
</evidence>
<accession>A0ABV4BAN5</accession>
<evidence type="ECO:0000313" key="11">
    <source>
        <dbReference type="Proteomes" id="UP001564408"/>
    </source>
</evidence>
<feature type="binding site" evidence="8">
    <location>
        <position position="100"/>
    </location>
    <ligand>
        <name>Mg(2+)</name>
        <dbReference type="ChEBI" id="CHEBI:18420"/>
    </ligand>
</feature>
<gene>
    <name evidence="8" type="primary">vapC</name>
    <name evidence="10" type="ORF">ABC977_03675</name>
</gene>
<evidence type="ECO:0000313" key="10">
    <source>
        <dbReference type="EMBL" id="MEY6431504.1"/>
    </source>
</evidence>
<dbReference type="Gene3D" id="3.40.50.1010">
    <property type="entry name" value="5'-nuclease"/>
    <property type="match status" value="1"/>
</dbReference>
<protein>
    <recommendedName>
        <fullName evidence="8">Ribonuclease VapC</fullName>
        <shortName evidence="8">RNase VapC</shortName>
        <ecNumber evidence="8">3.1.-.-</ecNumber>
    </recommendedName>
    <alternativeName>
        <fullName evidence="8">Toxin VapC</fullName>
    </alternativeName>
</protein>
<dbReference type="RefSeq" id="WP_369665887.1">
    <property type="nucleotide sequence ID" value="NZ_JBDKXB010000003.1"/>
</dbReference>
<reference evidence="10 11" key="1">
    <citation type="submission" date="2024-05" db="EMBL/GenBank/DDBJ databases">
        <title>Genome Sequence and Characterization of the New Strain Purple Sulfur Bacterium of Genus Thioalkalicoccus.</title>
        <authorList>
            <person name="Bryantseva I.A."/>
            <person name="Kyndt J.A."/>
            <person name="Imhoff J.F."/>
        </authorList>
    </citation>
    <scope>NUCLEOTIDE SEQUENCE [LARGE SCALE GENOMIC DNA]</scope>
    <source>
        <strain evidence="10 11">Um2</strain>
    </source>
</reference>
<dbReference type="SMART" id="SM00670">
    <property type="entry name" value="PINc"/>
    <property type="match status" value="1"/>
</dbReference>
<dbReference type="Proteomes" id="UP001564408">
    <property type="component" value="Unassembled WGS sequence"/>
</dbReference>
<dbReference type="EC" id="3.1.-.-" evidence="8"/>
<dbReference type="CDD" id="cd18748">
    <property type="entry name" value="PIN_VapC4-5_FitB-like"/>
    <property type="match status" value="1"/>
</dbReference>
<keyword evidence="8" id="KW-0800">Toxin</keyword>
<dbReference type="HAMAP" id="MF_00265">
    <property type="entry name" value="VapC_Nob1"/>
    <property type="match status" value="1"/>
</dbReference>
<proteinExistence type="inferred from homology"/>
<dbReference type="PANTHER" id="PTHR33653">
    <property type="entry name" value="RIBONUCLEASE VAPC2"/>
    <property type="match status" value="1"/>
</dbReference>
<keyword evidence="3 8" id="KW-0540">Nuclease</keyword>
<dbReference type="EMBL" id="JBDKXB010000003">
    <property type="protein sequence ID" value="MEY6431504.1"/>
    <property type="molecule type" value="Genomic_DNA"/>
</dbReference>
<name>A0ABV4BAN5_9GAMM</name>
<feature type="binding site" evidence="8">
    <location>
        <position position="9"/>
    </location>
    <ligand>
        <name>Mg(2+)</name>
        <dbReference type="ChEBI" id="CHEBI:18420"/>
    </ligand>
</feature>
<dbReference type="InterPro" id="IPR022907">
    <property type="entry name" value="VapC_family"/>
</dbReference>
<sequence>MPKPAYRLDTNIVSDLVRRPAGCIRDGIAARGDKRVCTSIIVAAELRFGAAKKGSERLTARLETVLAALDILPFDEPADRRYGEIRRLLERVGTSIGANDLLIAAHALAHGLILVTANETEFRRVPGLSLENWLSTGNKAPGASET</sequence>
<dbReference type="PANTHER" id="PTHR33653:SF1">
    <property type="entry name" value="RIBONUCLEASE VAPC2"/>
    <property type="match status" value="1"/>
</dbReference>
<evidence type="ECO:0000256" key="5">
    <source>
        <dbReference type="ARBA" id="ARBA00022801"/>
    </source>
</evidence>
<comment type="cofactor">
    <cofactor evidence="1 8">
        <name>Mg(2+)</name>
        <dbReference type="ChEBI" id="CHEBI:18420"/>
    </cofactor>
</comment>
<evidence type="ECO:0000256" key="7">
    <source>
        <dbReference type="ARBA" id="ARBA00038093"/>
    </source>
</evidence>
<evidence type="ECO:0000256" key="2">
    <source>
        <dbReference type="ARBA" id="ARBA00022649"/>
    </source>
</evidence>